<dbReference type="RefSeq" id="WP_143381130.1">
    <property type="nucleotide sequence ID" value="NZ_CP041637.1"/>
</dbReference>
<evidence type="ECO:0000313" key="3">
    <source>
        <dbReference type="Proteomes" id="UP000319209"/>
    </source>
</evidence>
<reference evidence="2 3" key="1">
    <citation type="submission" date="2019-07" db="EMBL/GenBank/DDBJ databases">
        <title>Genome sequencing for Formosa sp. PS13.</title>
        <authorList>
            <person name="Park S.-J."/>
        </authorList>
    </citation>
    <scope>NUCLEOTIDE SEQUENCE [LARGE SCALE GENOMIC DNA]</scope>
    <source>
        <strain evidence="2 3">PS13</strain>
    </source>
</reference>
<gene>
    <name evidence="2" type="ORF">FNB79_09765</name>
</gene>
<organism evidence="2 3">
    <name type="scientific">Formosa sediminum</name>
    <dbReference type="NCBI Taxonomy" id="2594004"/>
    <lineage>
        <taxon>Bacteria</taxon>
        <taxon>Pseudomonadati</taxon>
        <taxon>Bacteroidota</taxon>
        <taxon>Flavobacteriia</taxon>
        <taxon>Flavobacteriales</taxon>
        <taxon>Flavobacteriaceae</taxon>
        <taxon>Formosa</taxon>
    </lineage>
</organism>
<dbReference type="KEGG" id="fop:FNB79_09765"/>
<feature type="transmembrane region" description="Helical" evidence="1">
    <location>
        <begin position="90"/>
        <end position="111"/>
    </location>
</feature>
<keyword evidence="1" id="KW-0812">Transmembrane</keyword>
<keyword evidence="3" id="KW-1185">Reference proteome</keyword>
<evidence type="ECO:0000313" key="2">
    <source>
        <dbReference type="EMBL" id="QDO94245.1"/>
    </source>
</evidence>
<protein>
    <submittedName>
        <fullName evidence="2">Uncharacterized protein</fullName>
    </submittedName>
</protein>
<evidence type="ECO:0000256" key="1">
    <source>
        <dbReference type="SAM" id="Phobius"/>
    </source>
</evidence>
<dbReference type="Proteomes" id="UP000319209">
    <property type="component" value="Chromosome"/>
</dbReference>
<keyword evidence="1" id="KW-0472">Membrane</keyword>
<dbReference type="OrthoDB" id="1446628at2"/>
<dbReference type="EMBL" id="CP041637">
    <property type="protein sequence ID" value="QDO94245.1"/>
    <property type="molecule type" value="Genomic_DNA"/>
</dbReference>
<proteinExistence type="predicted"/>
<sequence>MKYAEFNIDTNKIEFLNSVLGFESVLINGNKISNKFSITGIEHKFEMNTKNYTLKSKAKLFAKDGINIQLSENKELIENINLEYNKKHRLYWMFFGVFFGLLGFKLGKILVENLTH</sequence>
<dbReference type="AlphaFoldDB" id="A0A516GRV1"/>
<name>A0A516GRV1_9FLAO</name>
<keyword evidence="1" id="KW-1133">Transmembrane helix</keyword>
<accession>A0A516GRV1</accession>